<dbReference type="AlphaFoldDB" id="A0A183SDE9"/>
<feature type="transmembrane region" description="Helical" evidence="5">
    <location>
        <begin position="118"/>
        <end position="141"/>
    </location>
</feature>
<dbReference type="GO" id="GO:0005783">
    <property type="term" value="C:endoplasmic reticulum"/>
    <property type="evidence" value="ECO:0007669"/>
    <property type="project" value="TreeGrafter"/>
</dbReference>
<comment type="caution">
    <text evidence="5">Lacks conserved residue(s) required for the propagation of feature annotation.</text>
</comment>
<reference evidence="7 8" key="2">
    <citation type="submission" date="2018-11" db="EMBL/GenBank/DDBJ databases">
        <authorList>
            <consortium name="Pathogen Informatics"/>
        </authorList>
    </citation>
    <scope>NUCLEOTIDE SEQUENCE [LARGE SCALE GENOMIC DNA]</scope>
    <source>
        <strain evidence="7 8">NST_G2</strain>
    </source>
</reference>
<evidence type="ECO:0000256" key="4">
    <source>
        <dbReference type="ARBA" id="ARBA00023136"/>
    </source>
</evidence>
<evidence type="ECO:0000313" key="7">
    <source>
        <dbReference type="EMBL" id="VDL88632.1"/>
    </source>
</evidence>
<dbReference type="PANTHER" id="PTHR23291:SF127">
    <property type="entry name" value="PROTEIN LIFEGUARD 1-LIKE"/>
    <property type="match status" value="1"/>
</dbReference>
<protein>
    <submittedName>
        <fullName evidence="9">MARVEL domain-containing protein</fullName>
    </submittedName>
</protein>
<evidence type="ECO:0000313" key="8">
    <source>
        <dbReference type="Proteomes" id="UP000275846"/>
    </source>
</evidence>
<gene>
    <name evidence="7" type="ORF">SSLN_LOCUS2247</name>
</gene>
<reference evidence="9" key="1">
    <citation type="submission" date="2016-06" db="UniProtKB">
        <authorList>
            <consortium name="WormBaseParasite"/>
        </authorList>
    </citation>
    <scope>IDENTIFICATION</scope>
</reference>
<keyword evidence="8" id="KW-1185">Reference proteome</keyword>
<dbReference type="OrthoDB" id="7933078at2759"/>
<feature type="transmembrane region" description="Helical" evidence="5">
    <location>
        <begin position="55"/>
        <end position="76"/>
    </location>
</feature>
<evidence type="ECO:0000256" key="5">
    <source>
        <dbReference type="RuleBase" id="RU004379"/>
    </source>
</evidence>
<dbReference type="GO" id="GO:2001234">
    <property type="term" value="P:negative regulation of apoptotic signaling pathway"/>
    <property type="evidence" value="ECO:0007669"/>
    <property type="project" value="TreeGrafter"/>
</dbReference>
<keyword evidence="4 5" id="KW-0472">Membrane</keyword>
<organism evidence="9">
    <name type="scientific">Schistocephalus solidus</name>
    <name type="common">Tapeworm</name>
    <dbReference type="NCBI Taxonomy" id="70667"/>
    <lineage>
        <taxon>Eukaryota</taxon>
        <taxon>Metazoa</taxon>
        <taxon>Spiralia</taxon>
        <taxon>Lophotrochozoa</taxon>
        <taxon>Platyhelminthes</taxon>
        <taxon>Cestoda</taxon>
        <taxon>Eucestoda</taxon>
        <taxon>Diphyllobothriidea</taxon>
        <taxon>Diphyllobothriidae</taxon>
        <taxon>Schistocephalus</taxon>
    </lineage>
</organism>
<dbReference type="GO" id="GO:0005794">
    <property type="term" value="C:Golgi apparatus"/>
    <property type="evidence" value="ECO:0007669"/>
    <property type="project" value="TreeGrafter"/>
</dbReference>
<dbReference type="EMBL" id="UYSU01032207">
    <property type="protein sequence ID" value="VDL88632.1"/>
    <property type="molecule type" value="Genomic_DNA"/>
</dbReference>
<keyword evidence="2 5" id="KW-0812">Transmembrane</keyword>
<evidence type="ECO:0000313" key="9">
    <source>
        <dbReference type="WBParaSite" id="SSLN_0000231701-mRNA-1"/>
    </source>
</evidence>
<proteinExistence type="inferred from homology"/>
<name>A0A183SDE9_SCHSO</name>
<dbReference type="Proteomes" id="UP000275846">
    <property type="component" value="Unassembled WGS sequence"/>
</dbReference>
<feature type="compositionally biased region" description="Pro residues" evidence="6">
    <location>
        <begin position="7"/>
        <end position="20"/>
    </location>
</feature>
<feature type="region of interest" description="Disordered" evidence="6">
    <location>
        <begin position="1"/>
        <end position="23"/>
    </location>
</feature>
<dbReference type="WBParaSite" id="SSLN_0000231701-mRNA-1">
    <property type="protein sequence ID" value="SSLN_0000231701-mRNA-1"/>
    <property type="gene ID" value="SSLN_0000231701"/>
</dbReference>
<accession>A0A183SDE9</accession>
<sequence length="151" mass="16944">PGYATYPPYPPPPVYRPYSPPGEYQATTGPANDSDDFAASGFDDKTIRRKFISKVNAITTVQLFVTMAFVCVFLFFEQVKYWVQHNIWLYWLSYAVFLVTYITLACCLSILRRVPGNNIALAVFTVNSVLICLIVTAGVTLTVSGRNRMPL</sequence>
<comment type="similarity">
    <text evidence="5">Belongs to the BI1 family.</text>
</comment>
<dbReference type="PANTHER" id="PTHR23291">
    <property type="entry name" value="BAX INHIBITOR-RELATED"/>
    <property type="match status" value="1"/>
</dbReference>
<dbReference type="GO" id="GO:0016020">
    <property type="term" value="C:membrane"/>
    <property type="evidence" value="ECO:0007669"/>
    <property type="project" value="UniProtKB-SubCell"/>
</dbReference>
<comment type="subcellular location">
    <subcellularLocation>
        <location evidence="1">Membrane</location>
        <topology evidence="1">Multi-pass membrane protein</topology>
    </subcellularLocation>
</comment>
<dbReference type="STRING" id="70667.A0A183SDE9"/>
<keyword evidence="3 5" id="KW-1133">Transmembrane helix</keyword>
<evidence type="ECO:0000256" key="1">
    <source>
        <dbReference type="ARBA" id="ARBA00004141"/>
    </source>
</evidence>
<feature type="transmembrane region" description="Helical" evidence="5">
    <location>
        <begin position="88"/>
        <end position="111"/>
    </location>
</feature>
<evidence type="ECO:0000256" key="2">
    <source>
        <dbReference type="ARBA" id="ARBA00022692"/>
    </source>
</evidence>
<evidence type="ECO:0000256" key="6">
    <source>
        <dbReference type="SAM" id="MobiDB-lite"/>
    </source>
</evidence>
<dbReference type="InterPro" id="IPR006214">
    <property type="entry name" value="Bax_inhibitor_1-related"/>
</dbReference>
<evidence type="ECO:0000256" key="3">
    <source>
        <dbReference type="ARBA" id="ARBA00022989"/>
    </source>
</evidence>